<dbReference type="OrthoDB" id="8530910at2"/>
<evidence type="ECO:0000313" key="5">
    <source>
        <dbReference type="Proteomes" id="UP000305881"/>
    </source>
</evidence>
<keyword evidence="5" id="KW-1185">Reference proteome</keyword>
<keyword evidence="1" id="KW-0472">Membrane</keyword>
<protein>
    <submittedName>
        <fullName evidence="4">ABC transporter</fullName>
    </submittedName>
</protein>
<evidence type="ECO:0000313" key="4">
    <source>
        <dbReference type="EMBL" id="QCW82942.1"/>
    </source>
</evidence>
<sequence length="435" mass="48869">MKISRHIHRQLRIKNLFHTTLWLSILFGLAWLSTLRPIHFDISAGSRNTLSSVSQNVLNSLTDKIVVTAYIKKDPALRSQIKQLIDRFKLHKPDIELTFIDPDSTPEKTRKLEIGASGAIIVDYLGRTERINFLDESTLTNALQQLTGAHVRWISFLTGHGERSPEGQANFDLSRFGEELAQRNIKAQTLNWAEIPAIPDNSELLIIAGPRVDLLPGEVSILHDYLEQGGHLFWLADPDSLIPSGLADYLGIDRLPGTIVDMSAGLYGINDPSFVIIPKYPGHPITQNLQTMTLFPAAAALQSREESSFDSEVLIKSSDKSWTDAEERKGPLSLAYALTRQIDETTEQRIIVIGDGDFLANAYLGNVGNLELGLRMINWLLRDDRYVAIPVKSAPDRHLQLTPLSVTLMGFGFLLIIPIVLLITGWLIWYRRRRR</sequence>
<name>A0A4P9UNI5_METBY</name>
<organism evidence="4 5">
    <name type="scientific">Methylotuvimicrobium buryatense</name>
    <name type="common">Methylomicrobium buryatense</name>
    <dbReference type="NCBI Taxonomy" id="95641"/>
    <lineage>
        <taxon>Bacteria</taxon>
        <taxon>Pseudomonadati</taxon>
        <taxon>Pseudomonadota</taxon>
        <taxon>Gammaproteobacteria</taxon>
        <taxon>Methylococcales</taxon>
        <taxon>Methylococcaceae</taxon>
        <taxon>Methylotuvimicrobium</taxon>
    </lineage>
</organism>
<evidence type="ECO:0000259" key="3">
    <source>
        <dbReference type="Pfam" id="PF23357"/>
    </source>
</evidence>
<keyword evidence="1" id="KW-0812">Transmembrane</keyword>
<evidence type="ECO:0000256" key="1">
    <source>
        <dbReference type="SAM" id="Phobius"/>
    </source>
</evidence>
<dbReference type="Pfam" id="PF09822">
    <property type="entry name" value="ABC_transp_aux"/>
    <property type="match status" value="1"/>
</dbReference>
<feature type="domain" description="DUF7088" evidence="3">
    <location>
        <begin position="46"/>
        <end position="115"/>
    </location>
</feature>
<accession>A0A4P9UNI5</accession>
<dbReference type="InterPro" id="IPR029062">
    <property type="entry name" value="Class_I_gatase-like"/>
</dbReference>
<dbReference type="Pfam" id="PF23357">
    <property type="entry name" value="DUF7088"/>
    <property type="match status" value="1"/>
</dbReference>
<dbReference type="AlphaFoldDB" id="A0A4P9UNI5"/>
<dbReference type="KEGG" id="mbur:EQU24_12350"/>
<feature type="domain" description="ABC-type uncharacterised transport system" evidence="2">
    <location>
        <begin position="154"/>
        <end position="363"/>
    </location>
</feature>
<dbReference type="SUPFAM" id="SSF52317">
    <property type="entry name" value="Class I glutamine amidotransferase-like"/>
    <property type="match status" value="1"/>
</dbReference>
<dbReference type="InterPro" id="IPR055396">
    <property type="entry name" value="DUF7088"/>
</dbReference>
<gene>
    <name evidence="4" type="ORF">EQU24_12350</name>
</gene>
<keyword evidence="1" id="KW-1133">Transmembrane helix</keyword>
<dbReference type="RefSeq" id="WP_017839208.1">
    <property type="nucleotide sequence ID" value="NZ_CP035467.1"/>
</dbReference>
<feature type="transmembrane region" description="Helical" evidence="1">
    <location>
        <begin position="408"/>
        <end position="429"/>
    </location>
</feature>
<reference evidence="5" key="1">
    <citation type="journal article" date="2019" name="J. Bacteriol.">
        <title>A Mutagenic Screen Identifies a TonB-Dependent Receptor Required for the Lanthanide Metal Switch in the Type I Methanotroph 'Methylotuvimicrobium buryatense' 5GB1C.</title>
        <authorList>
            <person name="Groom J.D."/>
            <person name="Ford S.M."/>
            <person name="Pesesky M.W."/>
            <person name="Lidstrom M.E."/>
        </authorList>
    </citation>
    <scope>NUCLEOTIDE SEQUENCE [LARGE SCALE GENOMIC DNA]</scope>
    <source>
        <strain evidence="5">5GB1C</strain>
    </source>
</reference>
<dbReference type="STRING" id="675511.GCA_000341735_00569"/>
<dbReference type="Proteomes" id="UP000305881">
    <property type="component" value="Chromosome"/>
</dbReference>
<dbReference type="EMBL" id="CP035467">
    <property type="protein sequence ID" value="QCW82942.1"/>
    <property type="molecule type" value="Genomic_DNA"/>
</dbReference>
<dbReference type="InterPro" id="IPR019196">
    <property type="entry name" value="ABC_transp_unknown"/>
</dbReference>
<evidence type="ECO:0000259" key="2">
    <source>
        <dbReference type="Pfam" id="PF09822"/>
    </source>
</evidence>
<proteinExistence type="predicted"/>